<evidence type="ECO:0000313" key="3">
    <source>
        <dbReference type="EMBL" id="KAF8676956.1"/>
    </source>
</evidence>
<feature type="compositionally biased region" description="Polar residues" evidence="1">
    <location>
        <begin position="301"/>
        <end position="316"/>
    </location>
</feature>
<evidence type="ECO:0000259" key="2">
    <source>
        <dbReference type="Pfam" id="PF20149"/>
    </source>
</evidence>
<dbReference type="EMBL" id="JACYCC010000041">
    <property type="protein sequence ID" value="KAF8676956.1"/>
    <property type="molecule type" value="Genomic_DNA"/>
</dbReference>
<feature type="compositionally biased region" description="Basic and acidic residues" evidence="1">
    <location>
        <begin position="33"/>
        <end position="42"/>
    </location>
</feature>
<feature type="compositionally biased region" description="Basic and acidic residues" evidence="1">
    <location>
        <begin position="57"/>
        <end position="79"/>
    </location>
</feature>
<feature type="compositionally biased region" description="Polar residues" evidence="1">
    <location>
        <begin position="278"/>
        <end position="288"/>
    </location>
</feature>
<feature type="domain" description="DUF6532" evidence="2">
    <location>
        <begin position="614"/>
        <end position="801"/>
    </location>
</feature>
<feature type="compositionally biased region" description="Basic and acidic residues" evidence="1">
    <location>
        <begin position="1145"/>
        <end position="1161"/>
    </location>
</feature>
<feature type="compositionally biased region" description="Low complexity" evidence="1">
    <location>
        <begin position="517"/>
        <end position="532"/>
    </location>
</feature>
<evidence type="ECO:0000256" key="1">
    <source>
        <dbReference type="SAM" id="MobiDB-lite"/>
    </source>
</evidence>
<accession>A0A8H7H7D0</accession>
<feature type="compositionally biased region" description="Basic and acidic residues" evidence="1">
    <location>
        <begin position="245"/>
        <end position="256"/>
    </location>
</feature>
<feature type="compositionally biased region" description="Basic and acidic residues" evidence="1">
    <location>
        <begin position="1059"/>
        <end position="1084"/>
    </location>
</feature>
<feature type="compositionally biased region" description="Basic residues" evidence="1">
    <location>
        <begin position="533"/>
        <end position="547"/>
    </location>
</feature>
<feature type="compositionally biased region" description="Polar residues" evidence="1">
    <location>
        <begin position="496"/>
        <end position="516"/>
    </location>
</feature>
<feature type="compositionally biased region" description="Pro residues" evidence="1">
    <location>
        <begin position="407"/>
        <end position="422"/>
    </location>
</feature>
<dbReference type="InterPro" id="IPR045341">
    <property type="entry name" value="DUF6532"/>
</dbReference>
<reference evidence="3" key="1">
    <citation type="submission" date="2020-09" db="EMBL/GenBank/DDBJ databases">
        <title>Comparative genome analyses of four rice-infecting Rhizoctonia solani isolates reveal extensive enrichment of homogalacturonan modification genes.</title>
        <authorList>
            <person name="Lee D.-Y."/>
            <person name="Jeon J."/>
            <person name="Kim K.-T."/>
            <person name="Cheong K."/>
            <person name="Song H."/>
            <person name="Choi G."/>
            <person name="Ko J."/>
            <person name="Opiyo S.O."/>
            <person name="Zuo S."/>
            <person name="Madhav S."/>
            <person name="Lee Y.-H."/>
            <person name="Wang G.-L."/>
        </authorList>
    </citation>
    <scope>NUCLEOTIDE SEQUENCE</scope>
    <source>
        <strain evidence="3">AG1-IA YN-7</strain>
    </source>
</reference>
<proteinExistence type="predicted"/>
<feature type="compositionally biased region" description="Low complexity" evidence="1">
    <location>
        <begin position="430"/>
        <end position="441"/>
    </location>
</feature>
<feature type="region of interest" description="Disordered" evidence="1">
    <location>
        <begin position="1056"/>
        <end position="1169"/>
    </location>
</feature>
<feature type="compositionally biased region" description="Low complexity" evidence="1">
    <location>
        <begin position="1117"/>
        <end position="1134"/>
    </location>
</feature>
<feature type="compositionally biased region" description="Polar residues" evidence="1">
    <location>
        <begin position="469"/>
        <end position="482"/>
    </location>
</feature>
<organism evidence="3 4">
    <name type="scientific">Rhizoctonia solani</name>
    <dbReference type="NCBI Taxonomy" id="456999"/>
    <lineage>
        <taxon>Eukaryota</taxon>
        <taxon>Fungi</taxon>
        <taxon>Dikarya</taxon>
        <taxon>Basidiomycota</taxon>
        <taxon>Agaricomycotina</taxon>
        <taxon>Agaricomycetes</taxon>
        <taxon>Cantharellales</taxon>
        <taxon>Ceratobasidiaceae</taxon>
        <taxon>Rhizoctonia</taxon>
    </lineage>
</organism>
<name>A0A8H7H7D0_9AGAM</name>
<feature type="region of interest" description="Disordered" evidence="1">
    <location>
        <begin position="147"/>
        <end position="170"/>
    </location>
</feature>
<gene>
    <name evidence="3" type="ORF">RHS04_06256</name>
</gene>
<dbReference type="Pfam" id="PF20149">
    <property type="entry name" value="DUF6532"/>
    <property type="match status" value="1"/>
</dbReference>
<protein>
    <recommendedName>
        <fullName evidence="2">DUF6532 domain-containing protein</fullName>
    </recommendedName>
</protein>
<feature type="compositionally biased region" description="Basic and acidic residues" evidence="1">
    <location>
        <begin position="575"/>
        <end position="589"/>
    </location>
</feature>
<dbReference type="AlphaFoldDB" id="A0A8H7H7D0"/>
<feature type="compositionally biased region" description="Basic and acidic residues" evidence="1">
    <location>
        <begin position="483"/>
        <end position="495"/>
    </location>
</feature>
<feature type="region of interest" description="Disordered" evidence="1">
    <location>
        <begin position="888"/>
        <end position="1000"/>
    </location>
</feature>
<feature type="region of interest" description="Disordered" evidence="1">
    <location>
        <begin position="245"/>
        <end position="317"/>
    </location>
</feature>
<sequence length="1169" mass="131081">MFKKTCLNSPPSQRLQHIVTFNSMTDLESEAEPQLRRSERTKTPLQKGELYSNYEGASREKPADRRENFERKKTVEKKRAAAAMDAPSLPSARPPTAETGIPSPPLKQRKTSASTIKKVSKGKGKGKEPVTPAAVLSKSSRRLLTPIEEDDKGPYAQFDHPGPRPKPTNDPINDGVVLEEWQRQRLLWFLVQRDGQPIDPDSDYDKMKKLLGPDGNWHSEDETQDASIFVGRLFGAPANTRIHEEEIGRYNDEPSPRKPVPVKALATPPAKSAPPPGNKTQKSNTATNLFKPKPPNGPHNLLQSENLPQRASQSTGERLKPCIIRASKLVIQQPNSHAPEVALGSFAAAQARPVTTTGQPVCPSEFPPLRAQPSYPSEPWGQLGAPAPPDRDSNLPFGPSGSHSYQRPPPPNWAPSQAPPPGCNHFDHNTGPTGPSGSGSTAHQAPPPNRPLGSSLPYRHPSAAPAQRSGPTSQHGQFQAQPRRNEMLGGREEPPRQNSQPIPSNAAQHNQQRHVLSNSTRSGPSSSGALLRSKSKRSSAKQKRSKRGASGNQHVGGGNGHTSQQSRGNEAPAQDEDKGGMEGDEDKPIGTHKSGSRGRLKDFHGPEKHVLQRAGRLFIAIMASRGMYETDIKIIDQRRLEAWTAACEGIKVDPNDYPIAPAHVENLDDRLCVWRSHSRDHMVDHVKYYFFNAQMSRAEVKEEVKRLKTGALHTKPDSEPGTGYFQHPLLQIFLNKNLFKFKKDIGPQFPQYFKKVTRELICFSCAIIQFLIEEWDTGVCVRSNLDFETQQKAYNTHLESHAVFLGESPGRWALIQDQLFARAFKHSSASKSAIPLDNKNVLRREDVRSNAPSKQELAAWREEQATMDNTQQIGVDQGFEQDGEDWAEQDRLPSHGGSADNTPERQNSHYNHDNRGYKPEHSRSHQRSDDRNHVQTRERWETRNGHSERSPPCQDNNQEYHPNQDPRQGPDSYSQRGSYSQGFGNNGNRQHPQDWNDQLGHAEFQPNYNYCDNREDRANWNLYSQRSNYPQDFDNRNERQGQGGWDYCLQSGPQRSNYNHHDSHSLQDNCHGREDKNAVPRVDHSSSGGARNTHNQRKYPQGGSFNDGGYYQHQGTSQSRNPPNNHPRSPQNNSWRDSTDEFGDDHDKYGNDLTETQRDRTMGSYHSNY</sequence>
<evidence type="ECO:0000313" key="4">
    <source>
        <dbReference type="Proteomes" id="UP000650582"/>
    </source>
</evidence>
<feature type="compositionally biased region" description="Polar residues" evidence="1">
    <location>
        <begin position="971"/>
        <end position="996"/>
    </location>
</feature>
<dbReference type="Proteomes" id="UP000650582">
    <property type="component" value="Unassembled WGS sequence"/>
</dbReference>
<feature type="region of interest" description="Disordered" evidence="1">
    <location>
        <begin position="353"/>
        <end position="607"/>
    </location>
</feature>
<feature type="region of interest" description="Disordered" evidence="1">
    <location>
        <begin position="25"/>
        <end position="131"/>
    </location>
</feature>
<comment type="caution">
    <text evidence="3">The sequence shown here is derived from an EMBL/GenBank/DDBJ whole genome shotgun (WGS) entry which is preliminary data.</text>
</comment>
<feature type="compositionally biased region" description="Basic and acidic residues" evidence="1">
    <location>
        <begin position="902"/>
        <end position="949"/>
    </location>
</feature>